<dbReference type="InterPro" id="IPR039425">
    <property type="entry name" value="RNA_pol_sigma-70-like"/>
</dbReference>
<dbReference type="InterPro" id="IPR013324">
    <property type="entry name" value="RNA_pol_sigma_r3/r4-like"/>
</dbReference>
<evidence type="ECO:0000313" key="8">
    <source>
        <dbReference type="Proteomes" id="UP001202180"/>
    </source>
</evidence>
<dbReference type="Gene3D" id="1.10.10.10">
    <property type="entry name" value="Winged helix-like DNA-binding domain superfamily/Winged helix DNA-binding domain"/>
    <property type="match status" value="1"/>
</dbReference>
<evidence type="ECO:0000313" key="7">
    <source>
        <dbReference type="EMBL" id="MCK8494654.1"/>
    </source>
</evidence>
<dbReference type="CDD" id="cd06171">
    <property type="entry name" value="Sigma70_r4"/>
    <property type="match status" value="1"/>
</dbReference>
<dbReference type="Pfam" id="PF04542">
    <property type="entry name" value="Sigma70_r2"/>
    <property type="match status" value="1"/>
</dbReference>
<sequence>MNIFRNGFSEDDTTLWLRLIEGDDTALDKLMKRCFKELYHYGTKFSKDDDLIKDCIQDVFLDLWERRHALRTDVQVKPYLFVILRRRIYRVWQMNQLQTDLAAQPDFSVEYTVEENLIQSESARLKAHQMQQLLDELPDRQKEVIYLKYFQEMDRDQIAQTMQITPQTVSNMLQMALKKLRGQWREDS</sequence>
<evidence type="ECO:0000259" key="5">
    <source>
        <dbReference type="Pfam" id="PF04542"/>
    </source>
</evidence>
<evidence type="ECO:0000256" key="1">
    <source>
        <dbReference type="ARBA" id="ARBA00010641"/>
    </source>
</evidence>
<dbReference type="InterPro" id="IPR014284">
    <property type="entry name" value="RNA_pol_sigma-70_dom"/>
</dbReference>
<accession>A0ABT0HR59</accession>
<dbReference type="PANTHER" id="PTHR43133">
    <property type="entry name" value="RNA POLYMERASE ECF-TYPE SIGMA FACTO"/>
    <property type="match status" value="1"/>
</dbReference>
<dbReference type="InterPro" id="IPR013249">
    <property type="entry name" value="RNA_pol_sigma70_r4_t2"/>
</dbReference>
<evidence type="ECO:0000256" key="2">
    <source>
        <dbReference type="ARBA" id="ARBA00023015"/>
    </source>
</evidence>
<feature type="domain" description="RNA polymerase sigma factor 70 region 4 type 2" evidence="6">
    <location>
        <begin position="129"/>
        <end position="180"/>
    </location>
</feature>
<evidence type="ECO:0000256" key="4">
    <source>
        <dbReference type="ARBA" id="ARBA00023163"/>
    </source>
</evidence>
<keyword evidence="2" id="KW-0805">Transcription regulation</keyword>
<dbReference type="PANTHER" id="PTHR43133:SF46">
    <property type="entry name" value="RNA POLYMERASE SIGMA-70 FACTOR ECF SUBFAMILY"/>
    <property type="match status" value="1"/>
</dbReference>
<comment type="caution">
    <text evidence="7">The sequence shown here is derived from an EMBL/GenBank/DDBJ whole genome shotgun (WGS) entry which is preliminary data.</text>
</comment>
<dbReference type="NCBIfam" id="TIGR02937">
    <property type="entry name" value="sigma70-ECF"/>
    <property type="match status" value="1"/>
</dbReference>
<organism evidence="7 8">
    <name type="scientific">Spirosoma liriopis</name>
    <dbReference type="NCBI Taxonomy" id="2937440"/>
    <lineage>
        <taxon>Bacteria</taxon>
        <taxon>Pseudomonadati</taxon>
        <taxon>Bacteroidota</taxon>
        <taxon>Cytophagia</taxon>
        <taxon>Cytophagales</taxon>
        <taxon>Cytophagaceae</taxon>
        <taxon>Spirosoma</taxon>
    </lineage>
</organism>
<protein>
    <submittedName>
        <fullName evidence="7">Sigma-70 family RNA polymerase sigma factor</fullName>
    </submittedName>
</protein>
<dbReference type="SUPFAM" id="SSF88659">
    <property type="entry name" value="Sigma3 and sigma4 domains of RNA polymerase sigma factors"/>
    <property type="match status" value="1"/>
</dbReference>
<name>A0ABT0HR59_9BACT</name>
<dbReference type="Proteomes" id="UP001202180">
    <property type="component" value="Unassembled WGS sequence"/>
</dbReference>
<proteinExistence type="inferred from homology"/>
<keyword evidence="8" id="KW-1185">Reference proteome</keyword>
<gene>
    <name evidence="7" type="ORF">M0L20_22490</name>
</gene>
<dbReference type="InterPro" id="IPR007627">
    <property type="entry name" value="RNA_pol_sigma70_r2"/>
</dbReference>
<feature type="domain" description="RNA polymerase sigma-70 region 2" evidence="5">
    <location>
        <begin position="32"/>
        <end position="93"/>
    </location>
</feature>
<evidence type="ECO:0000259" key="6">
    <source>
        <dbReference type="Pfam" id="PF08281"/>
    </source>
</evidence>
<dbReference type="RefSeq" id="WP_232563057.1">
    <property type="nucleotide sequence ID" value="NZ_JALPRF010000004.1"/>
</dbReference>
<dbReference type="SUPFAM" id="SSF88946">
    <property type="entry name" value="Sigma2 domain of RNA polymerase sigma factors"/>
    <property type="match status" value="1"/>
</dbReference>
<dbReference type="EMBL" id="JALPRF010000004">
    <property type="protein sequence ID" value="MCK8494654.1"/>
    <property type="molecule type" value="Genomic_DNA"/>
</dbReference>
<dbReference type="InterPro" id="IPR036388">
    <property type="entry name" value="WH-like_DNA-bd_sf"/>
</dbReference>
<keyword evidence="3" id="KW-0731">Sigma factor</keyword>
<reference evidence="7 8" key="1">
    <citation type="submission" date="2022-04" db="EMBL/GenBank/DDBJ databases">
        <title>Spirosoma sp. strain RP8 genome sequencing and assembly.</title>
        <authorList>
            <person name="Jung Y."/>
        </authorList>
    </citation>
    <scope>NUCLEOTIDE SEQUENCE [LARGE SCALE GENOMIC DNA]</scope>
    <source>
        <strain evidence="7 8">RP8</strain>
    </source>
</reference>
<comment type="similarity">
    <text evidence="1">Belongs to the sigma-70 factor family. ECF subfamily.</text>
</comment>
<dbReference type="Pfam" id="PF08281">
    <property type="entry name" value="Sigma70_r4_2"/>
    <property type="match status" value="1"/>
</dbReference>
<dbReference type="Gene3D" id="1.10.1740.10">
    <property type="match status" value="1"/>
</dbReference>
<evidence type="ECO:0000256" key="3">
    <source>
        <dbReference type="ARBA" id="ARBA00023082"/>
    </source>
</evidence>
<dbReference type="InterPro" id="IPR013325">
    <property type="entry name" value="RNA_pol_sigma_r2"/>
</dbReference>
<keyword evidence="4" id="KW-0804">Transcription</keyword>